<feature type="region of interest" description="Disordered" evidence="6">
    <location>
        <begin position="1"/>
        <end position="86"/>
    </location>
</feature>
<dbReference type="PANTHER" id="PTHR10019">
    <property type="entry name" value="SNF5"/>
    <property type="match status" value="1"/>
</dbReference>
<evidence type="ECO:0000256" key="1">
    <source>
        <dbReference type="ARBA" id="ARBA00004123"/>
    </source>
</evidence>
<evidence type="ECO:0000256" key="5">
    <source>
        <dbReference type="ARBA" id="ARBA00023242"/>
    </source>
</evidence>
<feature type="compositionally biased region" description="Low complexity" evidence="6">
    <location>
        <begin position="14"/>
        <end position="32"/>
    </location>
</feature>
<evidence type="ECO:0000256" key="6">
    <source>
        <dbReference type="SAM" id="MobiDB-lite"/>
    </source>
</evidence>
<comment type="subcellular location">
    <subcellularLocation>
        <location evidence="1">Nucleus</location>
    </subcellularLocation>
</comment>
<accession>A0A0D6EHQ4</accession>
<dbReference type="Pfam" id="PF04855">
    <property type="entry name" value="SNF5"/>
    <property type="match status" value="2"/>
</dbReference>
<dbReference type="AlphaFoldDB" id="A0A0D6EHQ4"/>
<feature type="non-terminal residue" evidence="7">
    <location>
        <position position="1"/>
    </location>
</feature>
<dbReference type="GO" id="GO:0006338">
    <property type="term" value="P:chromatin remodeling"/>
    <property type="evidence" value="ECO:0007669"/>
    <property type="project" value="InterPro"/>
</dbReference>
<gene>
    <name evidence="7" type="primary">SPOSA6832_00932</name>
</gene>
<dbReference type="Proteomes" id="UP000243876">
    <property type="component" value="Unassembled WGS sequence"/>
</dbReference>
<dbReference type="OrthoDB" id="10258327at2759"/>
<proteinExistence type="inferred from homology"/>
<keyword evidence="8" id="KW-1185">Reference proteome</keyword>
<evidence type="ECO:0000313" key="7">
    <source>
        <dbReference type="EMBL" id="CEQ39436.1"/>
    </source>
</evidence>
<comment type="similarity">
    <text evidence="2">Belongs to the SNF5 family.</text>
</comment>
<evidence type="ECO:0000313" key="8">
    <source>
        <dbReference type="Proteomes" id="UP000243876"/>
    </source>
</evidence>
<protein>
    <submittedName>
        <fullName evidence="7">SPOSA6832_00932-mRNA-1:cds</fullName>
    </submittedName>
</protein>
<keyword evidence="3" id="KW-0805">Transcription regulation</keyword>
<dbReference type="GO" id="GO:0000228">
    <property type="term" value="C:nuclear chromosome"/>
    <property type="evidence" value="ECO:0007669"/>
    <property type="project" value="InterPro"/>
</dbReference>
<keyword evidence="5" id="KW-0539">Nucleus</keyword>
<feature type="region of interest" description="Disordered" evidence="6">
    <location>
        <begin position="156"/>
        <end position="187"/>
    </location>
</feature>
<organism evidence="7 8">
    <name type="scientific">Sporidiobolus salmonicolor</name>
    <name type="common">Yeast-like fungus</name>
    <name type="synonym">Sporobolomyces salmonicolor</name>
    <dbReference type="NCBI Taxonomy" id="5005"/>
    <lineage>
        <taxon>Eukaryota</taxon>
        <taxon>Fungi</taxon>
        <taxon>Dikarya</taxon>
        <taxon>Basidiomycota</taxon>
        <taxon>Pucciniomycotina</taxon>
        <taxon>Microbotryomycetes</taxon>
        <taxon>Sporidiobolales</taxon>
        <taxon>Sporidiobolaceae</taxon>
        <taxon>Sporobolomyces</taxon>
    </lineage>
</organism>
<evidence type="ECO:0000256" key="2">
    <source>
        <dbReference type="ARBA" id="ARBA00010239"/>
    </source>
</evidence>
<keyword evidence="4" id="KW-0804">Transcription</keyword>
<sequence>MAAPSFQLTGMPIASSAGPSASGASTPAPQASRSGRIIKPVKPYAAPTQPARASSHAAARAPSSALNPNRPQPPAKHPLGTTAFPVPPMTRITQPGQEGKQAMFTTYPARMRLGTSSLMQPGALAPAGAASAAATGTSTPMGGKRQRSTVNYAELGALSDQDDDDADEPRAKRGGSGTPGLVPKKHLAAEKDGVWGDGKSYLGSMPPGNLVTVQPAVKTKHIAWREQLEEHAEQAAAFVPIQIDLDFKTFKIRDHFVWNVNGAPSLSPTPLSRLPLRTDCTVFAEKLVTPEAFARTFCEDLDLPADQVAEVAKQIADQIEEQTGVAVFPLRSVEEEAEMVEKDLRVIINLDVQIGTLHLTDRVEWDLSSSLTPELFAATLVQDLSLSSSAGPLIAHALHEELFRLKKSCIEMGLVGVDEAVMRRRGAKPLEGVWREWNEAQTYGPTVERMTLDELDRVEADRERAIRRAKRDRLTGPRAGGRRR</sequence>
<reference evidence="8" key="1">
    <citation type="submission" date="2015-02" db="EMBL/GenBank/DDBJ databases">
        <authorList>
            <person name="Gon?alves P."/>
        </authorList>
    </citation>
    <scope>NUCLEOTIDE SEQUENCE [LARGE SCALE GENOMIC DNA]</scope>
</reference>
<feature type="compositionally biased region" description="Low complexity" evidence="6">
    <location>
        <begin position="50"/>
        <end position="65"/>
    </location>
</feature>
<dbReference type="EMBL" id="CENE01000003">
    <property type="protein sequence ID" value="CEQ39436.1"/>
    <property type="molecule type" value="Genomic_DNA"/>
</dbReference>
<evidence type="ECO:0000256" key="4">
    <source>
        <dbReference type="ARBA" id="ARBA00023163"/>
    </source>
</evidence>
<evidence type="ECO:0000256" key="3">
    <source>
        <dbReference type="ARBA" id="ARBA00023015"/>
    </source>
</evidence>
<name>A0A0D6EHQ4_SPOSA</name>
<dbReference type="InterPro" id="IPR006939">
    <property type="entry name" value="SNF5"/>
</dbReference>